<evidence type="ECO:0000259" key="9">
    <source>
        <dbReference type="SMART" id="SM00746"/>
    </source>
</evidence>
<dbReference type="Pfam" id="PF06467">
    <property type="entry name" value="zf-FCS"/>
    <property type="match status" value="1"/>
</dbReference>
<keyword evidence="4" id="KW-0677">Repeat</keyword>
<dbReference type="PANTHER" id="PTHR45736">
    <property type="entry name" value="ZINC FINGER MYM-TYPE PROTEIN"/>
    <property type="match status" value="1"/>
</dbReference>
<dbReference type="Pfam" id="PF12012">
    <property type="entry name" value="DUF3504"/>
    <property type="match status" value="1"/>
</dbReference>
<keyword evidence="1" id="KW-1017">Isopeptide bond</keyword>
<feature type="domain" description="TRASH" evidence="9">
    <location>
        <begin position="658"/>
        <end position="694"/>
    </location>
</feature>
<feature type="domain" description="TRASH" evidence="9">
    <location>
        <begin position="611"/>
        <end position="649"/>
    </location>
</feature>
<evidence type="ECO:0000256" key="5">
    <source>
        <dbReference type="ARBA" id="ARBA00022771"/>
    </source>
</evidence>
<feature type="region of interest" description="Disordered" evidence="8">
    <location>
        <begin position="252"/>
        <end position="295"/>
    </location>
</feature>
<evidence type="ECO:0000313" key="11">
    <source>
        <dbReference type="Proteomes" id="UP000827092"/>
    </source>
</evidence>
<name>A0AAV6V7U4_9ARAC</name>
<feature type="region of interest" description="Disordered" evidence="8">
    <location>
        <begin position="890"/>
        <end position="957"/>
    </location>
</feature>
<feature type="compositionally biased region" description="Basic and acidic residues" evidence="8">
    <location>
        <begin position="276"/>
        <end position="292"/>
    </location>
</feature>
<organism evidence="10 11">
    <name type="scientific">Oedothorax gibbosus</name>
    <dbReference type="NCBI Taxonomy" id="931172"/>
    <lineage>
        <taxon>Eukaryota</taxon>
        <taxon>Metazoa</taxon>
        <taxon>Ecdysozoa</taxon>
        <taxon>Arthropoda</taxon>
        <taxon>Chelicerata</taxon>
        <taxon>Arachnida</taxon>
        <taxon>Araneae</taxon>
        <taxon>Araneomorphae</taxon>
        <taxon>Entelegynae</taxon>
        <taxon>Araneoidea</taxon>
        <taxon>Linyphiidae</taxon>
        <taxon>Erigoninae</taxon>
        <taxon>Oedothorax</taxon>
    </lineage>
</organism>
<feature type="compositionally biased region" description="Polar residues" evidence="8">
    <location>
        <begin position="195"/>
        <end position="211"/>
    </location>
</feature>
<dbReference type="InterPro" id="IPR010507">
    <property type="entry name" value="Znf_MYM"/>
</dbReference>
<keyword evidence="11" id="KW-1185">Reference proteome</keyword>
<accession>A0AAV6V7U4</accession>
<feature type="compositionally biased region" description="Polar residues" evidence="8">
    <location>
        <begin position="926"/>
        <end position="944"/>
    </location>
</feature>
<evidence type="ECO:0000256" key="2">
    <source>
        <dbReference type="ARBA" id="ARBA00022553"/>
    </source>
</evidence>
<feature type="domain" description="TRASH" evidence="9">
    <location>
        <begin position="524"/>
        <end position="559"/>
    </location>
</feature>
<feature type="domain" description="TRASH" evidence="9">
    <location>
        <begin position="302"/>
        <end position="337"/>
    </location>
</feature>
<dbReference type="InterPro" id="IPR057926">
    <property type="entry name" value="QRICH1_dom"/>
</dbReference>
<dbReference type="EMBL" id="JAFNEN010000138">
    <property type="protein sequence ID" value="KAG8192532.1"/>
    <property type="molecule type" value="Genomic_DNA"/>
</dbReference>
<feature type="domain" description="TRASH" evidence="9">
    <location>
        <begin position="430"/>
        <end position="469"/>
    </location>
</feature>
<sequence length="1349" mass="151098">MADTTTDSDLMEVEDSSDSIQIDKNGVSEENDETKSKLAKTPSDSAEPMEEDSLSSSMHDLEAEDSIINESENKEDTNDNASDSLEVPIVESADTTAVEPEDLNGDVSLVEPPDTTAEESIDTNGDVSLVDKECEDNIDNDISMDNDSNIDNDPNIDKDNNVDNDNKIDKDNNIDDDNNVDRDNKIDNEAVSVEAETTVSSAVSEKQIVSDSETDSPKPSALRDVLTEESSKNSPEVVSNLCPFVKDAANEDAKAKDVKEKQNDEKVDSTENIDELDSKEKEGKTEHKEKSKSSKKKKAKTCSNCGVKQKHPLRIVFQGKSMYLCSETCFKVFKEKNMTKPVPKFVDDNCAQCQTRISNEPAFFPCVGEVKPLCTEECLMKYQEKHSIPTYCGQCKERIQSAYQRLTWETMVFCNDTCLVKYQTDLGSHCTSCHSPVQKTSLGKYCVCFGSDIRQFCSGSCLEEFKKGLKICSFCQNDLSTAGEGFLAPVGDKGQFKDFCSPICMDRYEVVNNIAKVMPEARECYNCKNKGVYKIQVKHGNENYALCSDLCLSAFRCAFRIMDNICLNCFQHFKTNEEEVFSFIFEGFPKNFCAKSCMTLFVLSNRKIINCLNCKVKKYNFDMIERLDSNNQFQMFCSSYCLNSYRVHSSGTGVKINCDGCNKNKGIQFHLTMSDGSMLNFCAYECVIAFQKEKHGMLPSNSHGVTTTTSISNPVISNVMSLAQEFRSGLSPQSQVKPRLPQHPLMPPGYASTGNSIQQPPKIQSPSLSAVNSSTLTVANTGGAMKEIIVRPPPPKPLRNKSASCKPIMATKGISCKSQTCNKAVQTDDTRLPSILPVPFPVYIPCPVNMYTKTISVPMPFPVPVPIPIPVFINKEKPCSRQHVCEVSSMETETTETLETKSTETVETKLAESIKTKSPEIPETYSAESLGSTSAESTKTNSTEPLDVSLHKDDPSPQVCSTTILENNLPAPSETKDIACEASKEAESVLPASENSTPQVTEQKNNSQESQLASNTATNLETKTEPIDEDLPTEFKQRRKKRSGEDLIVTEGKKAKVDEDYIEYMYGVNAWKQWVALKNGLMERGSSRKFKSFKTDLLLLSPSELSYSLSLFVKEVSKPNGQPYSAGTLFYLLLGIQYYMNENGRTDDLFSDEVYSSFAEHFHDVLLQYEGRAMGQEYPNPRIKESFLWQSKQLGAQSPQILLNTLMYFNAQFFKLRTVAAHMGLNFSHIARHTDEKGSFLRYYKEDNGKKEEENMNEFGRENHLIQSENKEDIMRCPVRLFEFYVSKCPQHLLETDSRFYLTPEKHCTPHSPIWYSAVPLNRAILAKTIQRNKLIEDLYKFDNNPLNG</sequence>
<comment type="caution">
    <text evidence="10">The sequence shown here is derived from an EMBL/GenBank/DDBJ whole genome shotgun (WGS) entry which is preliminary data.</text>
</comment>
<feature type="compositionally biased region" description="Basic and acidic residues" evidence="8">
    <location>
        <begin position="155"/>
        <end position="188"/>
    </location>
</feature>
<proteinExistence type="predicted"/>
<evidence type="ECO:0000256" key="6">
    <source>
        <dbReference type="ARBA" id="ARBA00022833"/>
    </source>
</evidence>
<keyword evidence="3" id="KW-0479">Metal-binding</keyword>
<dbReference type="InterPro" id="IPR011017">
    <property type="entry name" value="TRASH_dom"/>
</dbReference>
<feature type="domain" description="TRASH" evidence="9">
    <location>
        <begin position="392"/>
        <end position="426"/>
    </location>
</feature>
<feature type="compositionally biased region" description="Basic and acidic residues" evidence="8">
    <location>
        <begin position="898"/>
        <end position="920"/>
    </location>
</feature>
<evidence type="ECO:0000256" key="7">
    <source>
        <dbReference type="ARBA" id="ARBA00022843"/>
    </source>
</evidence>
<keyword evidence="7" id="KW-0832">Ubl conjugation</keyword>
<evidence type="ECO:0000256" key="1">
    <source>
        <dbReference type="ARBA" id="ARBA00022499"/>
    </source>
</evidence>
<keyword evidence="6" id="KW-0862">Zinc</keyword>
<dbReference type="InterPro" id="IPR021893">
    <property type="entry name" value="ZMYM2-like_C"/>
</dbReference>
<evidence type="ECO:0000256" key="3">
    <source>
        <dbReference type="ARBA" id="ARBA00022723"/>
    </source>
</evidence>
<dbReference type="Pfam" id="PF25561">
    <property type="entry name" value="QRICH1"/>
    <property type="match status" value="1"/>
</dbReference>
<feature type="compositionally biased region" description="Acidic residues" evidence="8">
    <location>
        <begin position="133"/>
        <end position="150"/>
    </location>
</feature>
<dbReference type="Proteomes" id="UP000827092">
    <property type="component" value="Unassembled WGS sequence"/>
</dbReference>
<evidence type="ECO:0000256" key="4">
    <source>
        <dbReference type="ARBA" id="ARBA00022737"/>
    </source>
</evidence>
<protein>
    <recommendedName>
        <fullName evidence="9">TRASH domain-containing protein</fullName>
    </recommendedName>
</protein>
<feature type="compositionally biased region" description="Polar residues" evidence="8">
    <location>
        <begin position="993"/>
        <end position="1021"/>
    </location>
</feature>
<feature type="domain" description="TRASH" evidence="9">
    <location>
        <begin position="350"/>
        <end position="386"/>
    </location>
</feature>
<evidence type="ECO:0000313" key="10">
    <source>
        <dbReference type="EMBL" id="KAG8192532.1"/>
    </source>
</evidence>
<dbReference type="PANTHER" id="PTHR45736:SF1">
    <property type="entry name" value="WITHOUT CHILDREN, ISOFORM B"/>
    <property type="match status" value="1"/>
</dbReference>
<reference evidence="10 11" key="1">
    <citation type="journal article" date="2022" name="Nat. Ecol. Evol.">
        <title>A masculinizing supergene underlies an exaggerated male reproductive morph in a spider.</title>
        <authorList>
            <person name="Hendrickx F."/>
            <person name="De Corte Z."/>
            <person name="Sonet G."/>
            <person name="Van Belleghem S.M."/>
            <person name="Kostlbacher S."/>
            <person name="Vangestel C."/>
        </authorList>
    </citation>
    <scope>NUCLEOTIDE SEQUENCE [LARGE SCALE GENOMIC DNA]</scope>
    <source>
        <strain evidence="10">W744_W776</strain>
    </source>
</reference>
<feature type="compositionally biased region" description="Basic and acidic residues" evidence="8">
    <location>
        <begin position="252"/>
        <end position="269"/>
    </location>
</feature>
<keyword evidence="2" id="KW-0597">Phosphoprotein</keyword>
<feature type="region of interest" description="Disordered" evidence="8">
    <location>
        <begin position="982"/>
        <end position="1044"/>
    </location>
</feature>
<evidence type="ECO:0000256" key="8">
    <source>
        <dbReference type="SAM" id="MobiDB-lite"/>
    </source>
</evidence>
<dbReference type="InterPro" id="IPR051284">
    <property type="entry name" value="ZnF_MYMT-QRICH1"/>
</dbReference>
<feature type="region of interest" description="Disordered" evidence="8">
    <location>
        <begin position="1"/>
        <end position="238"/>
    </location>
</feature>
<keyword evidence="5" id="KW-0863">Zinc-finger</keyword>
<feature type="domain" description="TRASH" evidence="9">
    <location>
        <begin position="472"/>
        <end position="512"/>
    </location>
</feature>
<dbReference type="SMART" id="SM00746">
    <property type="entry name" value="TRASH"/>
    <property type="match status" value="8"/>
</dbReference>
<dbReference type="GO" id="GO:0008270">
    <property type="term" value="F:zinc ion binding"/>
    <property type="evidence" value="ECO:0007669"/>
    <property type="project" value="UniProtKB-KW"/>
</dbReference>
<gene>
    <name evidence="10" type="ORF">JTE90_015167</name>
</gene>